<evidence type="ECO:0000313" key="4">
    <source>
        <dbReference type="EMBL" id="UZE97906.1"/>
    </source>
</evidence>
<gene>
    <name evidence="4" type="ORF">NKI27_09290</name>
</gene>
<evidence type="ECO:0000256" key="2">
    <source>
        <dbReference type="ARBA" id="ARBA00022908"/>
    </source>
</evidence>
<dbReference type="RefSeq" id="WP_265049380.1">
    <property type="nucleotide sequence ID" value="NZ_CP100390.1"/>
</dbReference>
<dbReference type="SUPFAM" id="SSF56349">
    <property type="entry name" value="DNA breaking-rejoining enzymes"/>
    <property type="match status" value="1"/>
</dbReference>
<reference evidence="4" key="1">
    <citation type="submission" date="2022-06" db="EMBL/GenBank/DDBJ databases">
        <title>Alkalimarinus sp. nov., isolated from gut of a Alitta virens.</title>
        <authorList>
            <person name="Yang A.I."/>
            <person name="Shin N.-R."/>
        </authorList>
    </citation>
    <scope>NUCLEOTIDE SEQUENCE</scope>
    <source>
        <strain evidence="4">A2M4</strain>
    </source>
</reference>
<dbReference type="InterPro" id="IPR050808">
    <property type="entry name" value="Phage_Integrase"/>
</dbReference>
<keyword evidence="2" id="KW-0229">DNA integration</keyword>
<dbReference type="PANTHER" id="PTHR30629">
    <property type="entry name" value="PROPHAGE INTEGRASE"/>
    <property type="match status" value="1"/>
</dbReference>
<keyword evidence="3" id="KW-0233">DNA recombination</keyword>
<dbReference type="PANTHER" id="PTHR30629:SF2">
    <property type="entry name" value="PROPHAGE INTEGRASE INTS-RELATED"/>
    <property type="match status" value="1"/>
</dbReference>
<dbReference type="Gene3D" id="1.10.443.10">
    <property type="entry name" value="Intergrase catalytic core"/>
    <property type="match status" value="1"/>
</dbReference>
<dbReference type="InterPro" id="IPR011010">
    <property type="entry name" value="DNA_brk_join_enz"/>
</dbReference>
<dbReference type="Proteomes" id="UP001163739">
    <property type="component" value="Chromosome"/>
</dbReference>
<comment type="similarity">
    <text evidence="1">Belongs to the 'phage' integrase family.</text>
</comment>
<evidence type="ECO:0000256" key="3">
    <source>
        <dbReference type="ARBA" id="ARBA00023172"/>
    </source>
</evidence>
<accession>A0ABY6N734</accession>
<dbReference type="InterPro" id="IPR013762">
    <property type="entry name" value="Integrase-like_cat_sf"/>
</dbReference>
<proteinExistence type="inferred from homology"/>
<keyword evidence="5" id="KW-1185">Reference proteome</keyword>
<protein>
    <submittedName>
        <fullName evidence="4">Uncharacterized protein</fullName>
    </submittedName>
</protein>
<dbReference type="EMBL" id="CP100390">
    <property type="protein sequence ID" value="UZE97906.1"/>
    <property type="molecule type" value="Genomic_DNA"/>
</dbReference>
<sequence length="197" mass="22754">MHMEYKEQASCSLNSLDVAKAANLVEEAYRISQVAKFAVELYIYMPMNPKIFVKIQWDDVDLDNALLRSRSGDNLLLIPISTRAIRLLEALKSITGANRFVFSKNKTSNNHIAESQLTNALRKTGFYLPVSKILELAKYTLVEKFADWDAVAIQFGVISVSESIWRDDDRLDERRVLTQWWADYIDNLRLSLRYFLP</sequence>
<organism evidence="4 5">
    <name type="scientific">Alkalimarinus alittae</name>
    <dbReference type="NCBI Taxonomy" id="2961619"/>
    <lineage>
        <taxon>Bacteria</taxon>
        <taxon>Pseudomonadati</taxon>
        <taxon>Pseudomonadota</taxon>
        <taxon>Gammaproteobacteria</taxon>
        <taxon>Alteromonadales</taxon>
        <taxon>Alteromonadaceae</taxon>
        <taxon>Alkalimarinus</taxon>
    </lineage>
</organism>
<name>A0ABY6N734_9ALTE</name>
<evidence type="ECO:0000256" key="1">
    <source>
        <dbReference type="ARBA" id="ARBA00008857"/>
    </source>
</evidence>
<evidence type="ECO:0000313" key="5">
    <source>
        <dbReference type="Proteomes" id="UP001163739"/>
    </source>
</evidence>